<evidence type="ECO:0000256" key="5">
    <source>
        <dbReference type="ARBA" id="ARBA00023163"/>
    </source>
</evidence>
<dbReference type="SUPFAM" id="SSF88659">
    <property type="entry name" value="Sigma3 and sigma4 domains of RNA polymerase sigma factors"/>
    <property type="match status" value="1"/>
</dbReference>
<dbReference type="Gene3D" id="1.10.1740.10">
    <property type="match status" value="1"/>
</dbReference>
<dbReference type="Gene3D" id="1.10.10.10">
    <property type="entry name" value="Winged helix-like DNA-binding domain superfamily/Winged helix DNA-binding domain"/>
    <property type="match status" value="1"/>
</dbReference>
<dbReference type="AlphaFoldDB" id="A0A853BZ65"/>
<keyword evidence="2" id="KW-0805">Transcription regulation</keyword>
<dbReference type="CDD" id="cd06171">
    <property type="entry name" value="Sigma70_r4"/>
    <property type="match status" value="1"/>
</dbReference>
<dbReference type="InterPro" id="IPR013324">
    <property type="entry name" value="RNA_pol_sigma_r3/r4-like"/>
</dbReference>
<dbReference type="RefSeq" id="WP_179666382.1">
    <property type="nucleotide sequence ID" value="NZ_JACCFP010000001.1"/>
</dbReference>
<dbReference type="InterPro" id="IPR007627">
    <property type="entry name" value="RNA_pol_sigma70_r2"/>
</dbReference>
<dbReference type="EMBL" id="JACCFP010000001">
    <property type="protein sequence ID" value="NYI99771.1"/>
    <property type="molecule type" value="Genomic_DNA"/>
</dbReference>
<dbReference type="PANTHER" id="PTHR43133:SF50">
    <property type="entry name" value="ECF RNA POLYMERASE SIGMA FACTOR SIGM"/>
    <property type="match status" value="1"/>
</dbReference>
<dbReference type="Pfam" id="PF08281">
    <property type="entry name" value="Sigma70_r4_2"/>
    <property type="match status" value="1"/>
</dbReference>
<evidence type="ECO:0000259" key="7">
    <source>
        <dbReference type="Pfam" id="PF08281"/>
    </source>
</evidence>
<keyword evidence="9" id="KW-1185">Reference proteome</keyword>
<dbReference type="Pfam" id="PF04542">
    <property type="entry name" value="Sigma70_r2"/>
    <property type="match status" value="1"/>
</dbReference>
<dbReference type="Proteomes" id="UP000530424">
    <property type="component" value="Unassembled WGS sequence"/>
</dbReference>
<dbReference type="GO" id="GO:0016987">
    <property type="term" value="F:sigma factor activity"/>
    <property type="evidence" value="ECO:0007669"/>
    <property type="project" value="UniProtKB-KW"/>
</dbReference>
<evidence type="ECO:0000256" key="2">
    <source>
        <dbReference type="ARBA" id="ARBA00023015"/>
    </source>
</evidence>
<organism evidence="8 9">
    <name type="scientific">Nocardioides thalensis</name>
    <dbReference type="NCBI Taxonomy" id="1914755"/>
    <lineage>
        <taxon>Bacteria</taxon>
        <taxon>Bacillati</taxon>
        <taxon>Actinomycetota</taxon>
        <taxon>Actinomycetes</taxon>
        <taxon>Propionibacteriales</taxon>
        <taxon>Nocardioidaceae</taxon>
        <taxon>Nocardioides</taxon>
    </lineage>
</organism>
<name>A0A853BZ65_9ACTN</name>
<dbReference type="InterPro" id="IPR039425">
    <property type="entry name" value="RNA_pol_sigma-70-like"/>
</dbReference>
<evidence type="ECO:0000256" key="1">
    <source>
        <dbReference type="ARBA" id="ARBA00010641"/>
    </source>
</evidence>
<reference evidence="8 9" key="1">
    <citation type="submission" date="2020-07" db="EMBL/GenBank/DDBJ databases">
        <title>Sequencing the genomes of 1000 actinobacteria strains.</title>
        <authorList>
            <person name="Klenk H.-P."/>
        </authorList>
    </citation>
    <scope>NUCLEOTIDE SEQUENCE [LARGE SCALE GENOMIC DNA]</scope>
    <source>
        <strain evidence="8 9">DSM 103833</strain>
    </source>
</reference>
<feature type="domain" description="RNA polymerase sigma-70 region 2" evidence="6">
    <location>
        <begin position="20"/>
        <end position="79"/>
    </location>
</feature>
<accession>A0A853BZ65</accession>
<dbReference type="InterPro" id="IPR036388">
    <property type="entry name" value="WH-like_DNA-bd_sf"/>
</dbReference>
<proteinExistence type="inferred from homology"/>
<comment type="caution">
    <text evidence="8">The sequence shown here is derived from an EMBL/GenBank/DDBJ whole genome shotgun (WGS) entry which is preliminary data.</text>
</comment>
<comment type="similarity">
    <text evidence="1">Belongs to the sigma-70 factor family. ECF subfamily.</text>
</comment>
<dbReference type="GO" id="GO:0006352">
    <property type="term" value="P:DNA-templated transcription initiation"/>
    <property type="evidence" value="ECO:0007669"/>
    <property type="project" value="InterPro"/>
</dbReference>
<feature type="domain" description="RNA polymerase sigma factor 70 region 4 type 2" evidence="7">
    <location>
        <begin position="115"/>
        <end position="167"/>
    </location>
</feature>
<dbReference type="SUPFAM" id="SSF88946">
    <property type="entry name" value="Sigma2 domain of RNA polymerase sigma factors"/>
    <property type="match status" value="1"/>
</dbReference>
<dbReference type="InterPro" id="IPR014284">
    <property type="entry name" value="RNA_pol_sigma-70_dom"/>
</dbReference>
<dbReference type="NCBIfam" id="TIGR02937">
    <property type="entry name" value="sigma70-ECF"/>
    <property type="match status" value="1"/>
</dbReference>
<dbReference type="PANTHER" id="PTHR43133">
    <property type="entry name" value="RNA POLYMERASE ECF-TYPE SIGMA FACTO"/>
    <property type="match status" value="1"/>
</dbReference>
<protein>
    <submittedName>
        <fullName evidence="8">RNA polymerase sigma factor (Sigma-70 family)</fullName>
    </submittedName>
</protein>
<dbReference type="InterPro" id="IPR013249">
    <property type="entry name" value="RNA_pol_sigma70_r4_t2"/>
</dbReference>
<gene>
    <name evidence="8" type="ORF">HNR19_000470</name>
</gene>
<evidence type="ECO:0000313" key="8">
    <source>
        <dbReference type="EMBL" id="NYI99771.1"/>
    </source>
</evidence>
<dbReference type="GO" id="GO:0003677">
    <property type="term" value="F:DNA binding"/>
    <property type="evidence" value="ECO:0007669"/>
    <property type="project" value="UniProtKB-KW"/>
</dbReference>
<keyword evidence="5" id="KW-0804">Transcription</keyword>
<evidence type="ECO:0000256" key="3">
    <source>
        <dbReference type="ARBA" id="ARBA00023082"/>
    </source>
</evidence>
<keyword evidence="4" id="KW-0238">DNA-binding</keyword>
<sequence length="180" mass="19958">MDDENEKAYAAYVEQVWGPLVRAAVFLGAMPHEAEDLAQTTLVRCYTGWDKVSKAENRDAYVYRMLLNCLRDTRRTAWWKKRSDQDVTTALDGNTATAAQEASVVDAAEAVAMADAVHRALECLSKPNRDVVVLRYFVQLTEQQTAETLGVPAGTVKSRLSRSLAQLAANDHLLDLGSQR</sequence>
<evidence type="ECO:0000259" key="6">
    <source>
        <dbReference type="Pfam" id="PF04542"/>
    </source>
</evidence>
<keyword evidence="3" id="KW-0731">Sigma factor</keyword>
<evidence type="ECO:0000256" key="4">
    <source>
        <dbReference type="ARBA" id="ARBA00023125"/>
    </source>
</evidence>
<dbReference type="InterPro" id="IPR013325">
    <property type="entry name" value="RNA_pol_sigma_r2"/>
</dbReference>
<evidence type="ECO:0000313" key="9">
    <source>
        <dbReference type="Proteomes" id="UP000530424"/>
    </source>
</evidence>